<evidence type="ECO:0000259" key="5">
    <source>
        <dbReference type="SMART" id="SM01001"/>
    </source>
</evidence>
<comment type="similarity">
    <text evidence="3">Belongs to the AIR carboxylase family. Class I subfamily.</text>
</comment>
<keyword evidence="7" id="KW-1185">Reference proteome</keyword>
<feature type="binding site" evidence="3">
    <location>
        <position position="64"/>
    </location>
    <ligand>
        <name>substrate</name>
    </ligand>
</feature>
<sequence length="197" mass="20452">MTARPSPDRHPSPSAHARPSSSGTAPVVGIVMGSDSDWPVMEAAAKALDEFEIPYEVDVVSAHRMPHEMIAYGEEAAGRGLKAIIAGAGGAAHLPGMLASVTPLPVIGVPVPLKYLDGMDSLLSIVQMPAGVPVATVSVGGARNAGLLAARMLAAHDEELLGRMREFQQELNDQATEKGKRLRNKVASPAGFGFGGK</sequence>
<feature type="binding site" evidence="3">
    <location>
        <position position="34"/>
    </location>
    <ligand>
        <name>substrate</name>
    </ligand>
</feature>
<feature type="domain" description="PurE" evidence="5">
    <location>
        <begin position="26"/>
        <end position="175"/>
    </location>
</feature>
<dbReference type="GO" id="GO:0034023">
    <property type="term" value="F:5-(carboxyamino)imidazole ribonucleotide mutase activity"/>
    <property type="evidence" value="ECO:0007669"/>
    <property type="project" value="UniProtKB-EC"/>
</dbReference>
<evidence type="ECO:0000313" key="6">
    <source>
        <dbReference type="EMBL" id="MFC5895290.1"/>
    </source>
</evidence>
<feature type="compositionally biased region" description="Low complexity" evidence="4">
    <location>
        <begin position="12"/>
        <end position="22"/>
    </location>
</feature>
<protein>
    <recommendedName>
        <fullName evidence="3">N5-carboxyaminoimidazole ribonucleotide mutase</fullName>
        <shortName evidence="3">N5-CAIR mutase</shortName>
        <ecNumber evidence="3">5.4.99.18</ecNumber>
    </recommendedName>
    <alternativeName>
        <fullName evidence="3">5-(carboxyamino)imidazole ribonucleotide mutase</fullName>
    </alternativeName>
</protein>
<dbReference type="RefSeq" id="WP_386460651.1">
    <property type="nucleotide sequence ID" value="NZ_BAAAWG010000018.1"/>
</dbReference>
<dbReference type="InterPro" id="IPR033747">
    <property type="entry name" value="PurE_ClassI"/>
</dbReference>
<dbReference type="EC" id="5.4.99.18" evidence="3"/>
<organism evidence="6 7">
    <name type="scientific">Streptomyces ramulosus</name>
    <dbReference type="NCBI Taxonomy" id="47762"/>
    <lineage>
        <taxon>Bacteria</taxon>
        <taxon>Bacillati</taxon>
        <taxon>Actinomycetota</taxon>
        <taxon>Actinomycetes</taxon>
        <taxon>Kitasatosporales</taxon>
        <taxon>Streptomycetaceae</taxon>
        <taxon>Streptomyces</taxon>
    </lineage>
</organism>
<dbReference type="Proteomes" id="UP001596241">
    <property type="component" value="Unassembled WGS sequence"/>
</dbReference>
<comment type="function">
    <text evidence="3">Catalyzes the conversion of N5-carboxyaminoimidazole ribonucleotide (N5-CAIR) to 4-carboxy-5-aminoimidazole ribonucleotide (CAIR).</text>
</comment>
<feature type="region of interest" description="Disordered" evidence="4">
    <location>
        <begin position="1"/>
        <end position="28"/>
    </location>
</feature>
<comment type="caution">
    <text evidence="6">The sequence shown here is derived from an EMBL/GenBank/DDBJ whole genome shotgun (WGS) entry which is preliminary data.</text>
</comment>
<accession>A0ABW1FM34</accession>
<evidence type="ECO:0000256" key="4">
    <source>
        <dbReference type="SAM" id="MobiDB-lite"/>
    </source>
</evidence>
<dbReference type="GO" id="GO:0004638">
    <property type="term" value="F:phosphoribosylaminoimidazole carboxylase activity"/>
    <property type="evidence" value="ECO:0007669"/>
    <property type="project" value="UniProtKB-EC"/>
</dbReference>
<dbReference type="InterPro" id="IPR000031">
    <property type="entry name" value="PurE_dom"/>
</dbReference>
<gene>
    <name evidence="3 6" type="primary">purE</name>
    <name evidence="6" type="ORF">ACFP3M_21055</name>
</gene>
<feature type="binding site" evidence="3">
    <location>
        <position position="37"/>
    </location>
    <ligand>
        <name>substrate</name>
    </ligand>
</feature>
<comment type="pathway">
    <text evidence="3">Purine metabolism; IMP biosynthesis via de novo pathway; 5-amino-1-(5-phospho-D-ribosyl)imidazole-4-carboxylate from 5-amino-1-(5-phospho-D-ribosyl)imidazole (N5-CAIR route): step 2/2.</text>
</comment>
<dbReference type="HAMAP" id="MF_01929">
    <property type="entry name" value="PurE_classI"/>
    <property type="match status" value="1"/>
</dbReference>
<keyword evidence="6" id="KW-0456">Lyase</keyword>
<evidence type="ECO:0000256" key="3">
    <source>
        <dbReference type="HAMAP-Rule" id="MF_01929"/>
    </source>
</evidence>
<dbReference type="Pfam" id="PF00731">
    <property type="entry name" value="AIRC"/>
    <property type="match status" value="1"/>
</dbReference>
<evidence type="ECO:0000256" key="1">
    <source>
        <dbReference type="ARBA" id="ARBA00022755"/>
    </source>
</evidence>
<reference evidence="7" key="1">
    <citation type="journal article" date="2019" name="Int. J. Syst. Evol. Microbiol.">
        <title>The Global Catalogue of Microorganisms (GCM) 10K type strain sequencing project: providing services to taxonomists for standard genome sequencing and annotation.</title>
        <authorList>
            <consortium name="The Broad Institute Genomics Platform"/>
            <consortium name="The Broad Institute Genome Sequencing Center for Infectious Disease"/>
            <person name="Wu L."/>
            <person name="Ma J."/>
        </authorList>
    </citation>
    <scope>NUCLEOTIDE SEQUENCE [LARGE SCALE GENOMIC DNA]</scope>
    <source>
        <strain evidence="7">CGMCC 1.15809</strain>
    </source>
</reference>
<dbReference type="PIRSF" id="PIRSF001338">
    <property type="entry name" value="AIR_carboxylase"/>
    <property type="match status" value="1"/>
</dbReference>
<keyword evidence="2 3" id="KW-0413">Isomerase</keyword>
<dbReference type="Gene3D" id="3.40.50.1970">
    <property type="match status" value="1"/>
</dbReference>
<feature type="compositionally biased region" description="Basic and acidic residues" evidence="4">
    <location>
        <begin position="1"/>
        <end position="11"/>
    </location>
</feature>
<keyword evidence="1 3" id="KW-0658">Purine biosynthesis</keyword>
<dbReference type="SMART" id="SM01001">
    <property type="entry name" value="AIRC"/>
    <property type="match status" value="1"/>
</dbReference>
<comment type="catalytic activity">
    <reaction evidence="3">
        <text>5-carboxyamino-1-(5-phospho-D-ribosyl)imidazole + H(+) = 5-amino-1-(5-phospho-D-ribosyl)imidazole-4-carboxylate</text>
        <dbReference type="Rhea" id="RHEA:13193"/>
        <dbReference type="ChEBI" id="CHEBI:15378"/>
        <dbReference type="ChEBI" id="CHEBI:58730"/>
        <dbReference type="ChEBI" id="CHEBI:77657"/>
        <dbReference type="EC" id="5.4.99.18"/>
    </reaction>
</comment>
<dbReference type="InterPro" id="IPR024694">
    <property type="entry name" value="PurE_prokaryotes"/>
</dbReference>
<name>A0ABW1FM34_9ACTN</name>
<evidence type="ECO:0000313" key="7">
    <source>
        <dbReference type="Proteomes" id="UP001596241"/>
    </source>
</evidence>
<dbReference type="PANTHER" id="PTHR23046">
    <property type="entry name" value="PHOSPHORIBOSYLAMINOIMIDAZOLE CARBOXYLASE CATALYTIC SUBUNIT"/>
    <property type="match status" value="1"/>
</dbReference>
<evidence type="ECO:0000256" key="2">
    <source>
        <dbReference type="ARBA" id="ARBA00023235"/>
    </source>
</evidence>
<dbReference type="NCBIfam" id="TIGR01162">
    <property type="entry name" value="purE"/>
    <property type="match status" value="1"/>
</dbReference>
<dbReference type="SUPFAM" id="SSF52255">
    <property type="entry name" value="N5-CAIR mutase (phosphoribosylaminoimidazole carboxylase, PurE)"/>
    <property type="match status" value="1"/>
</dbReference>
<dbReference type="EMBL" id="JBHSPW010000010">
    <property type="protein sequence ID" value="MFC5895290.1"/>
    <property type="molecule type" value="Genomic_DNA"/>
</dbReference>
<proteinExistence type="inferred from homology"/>
<dbReference type="PANTHER" id="PTHR23046:SF2">
    <property type="entry name" value="PHOSPHORIBOSYLAMINOIMIDAZOLE CARBOXYLASE"/>
    <property type="match status" value="1"/>
</dbReference>